<feature type="compositionally biased region" description="Polar residues" evidence="1">
    <location>
        <begin position="1739"/>
        <end position="1748"/>
    </location>
</feature>
<feature type="region of interest" description="Disordered" evidence="1">
    <location>
        <begin position="337"/>
        <end position="379"/>
    </location>
</feature>
<organism evidence="2 3">
    <name type="scientific">Melanopsichium pennsylvanicum</name>
    <dbReference type="NCBI Taxonomy" id="63383"/>
    <lineage>
        <taxon>Eukaryota</taxon>
        <taxon>Fungi</taxon>
        <taxon>Dikarya</taxon>
        <taxon>Basidiomycota</taxon>
        <taxon>Ustilaginomycotina</taxon>
        <taxon>Ustilaginomycetes</taxon>
        <taxon>Ustilaginales</taxon>
        <taxon>Ustilaginaceae</taxon>
        <taxon>Melanopsichium</taxon>
    </lineage>
</organism>
<feature type="compositionally biased region" description="Acidic residues" evidence="1">
    <location>
        <begin position="1938"/>
        <end position="1961"/>
    </location>
</feature>
<reference evidence="2" key="1">
    <citation type="submission" date="2023-10" db="EMBL/GenBank/DDBJ databases">
        <authorList>
            <person name="Guldener U."/>
        </authorList>
    </citation>
    <scope>NUCLEOTIDE SEQUENCE</scope>
    <source>
        <strain evidence="2">Mp4</strain>
    </source>
</reference>
<feature type="region of interest" description="Disordered" evidence="1">
    <location>
        <begin position="1904"/>
        <end position="1970"/>
    </location>
</feature>
<feature type="compositionally biased region" description="Basic and acidic residues" evidence="1">
    <location>
        <begin position="949"/>
        <end position="963"/>
    </location>
</feature>
<dbReference type="Proteomes" id="UP001294444">
    <property type="component" value="Unassembled WGS sequence"/>
</dbReference>
<feature type="compositionally biased region" description="Basic and acidic residues" evidence="1">
    <location>
        <begin position="366"/>
        <end position="377"/>
    </location>
</feature>
<feature type="compositionally biased region" description="Low complexity" evidence="1">
    <location>
        <begin position="1832"/>
        <end position="1843"/>
    </location>
</feature>
<accession>A0AAJ4XKT9</accession>
<feature type="compositionally biased region" description="Polar residues" evidence="1">
    <location>
        <begin position="1414"/>
        <end position="1426"/>
    </location>
</feature>
<feature type="compositionally biased region" description="Polar residues" evidence="1">
    <location>
        <begin position="132"/>
        <end position="162"/>
    </location>
</feature>
<gene>
    <name evidence="2" type="ORF">MEPE_02688</name>
</gene>
<feature type="compositionally biased region" description="Polar residues" evidence="1">
    <location>
        <begin position="1244"/>
        <end position="1261"/>
    </location>
</feature>
<evidence type="ECO:0000313" key="3">
    <source>
        <dbReference type="Proteomes" id="UP001294444"/>
    </source>
</evidence>
<evidence type="ECO:0000313" key="2">
    <source>
        <dbReference type="EMBL" id="SNX83980.1"/>
    </source>
</evidence>
<feature type="region of interest" description="Disordered" evidence="1">
    <location>
        <begin position="1728"/>
        <end position="1771"/>
    </location>
</feature>
<feature type="region of interest" description="Disordered" evidence="1">
    <location>
        <begin position="1024"/>
        <end position="1046"/>
    </location>
</feature>
<proteinExistence type="predicted"/>
<feature type="region of interest" description="Disordered" evidence="1">
    <location>
        <begin position="712"/>
        <end position="808"/>
    </location>
</feature>
<feature type="compositionally biased region" description="Low complexity" evidence="1">
    <location>
        <begin position="1264"/>
        <end position="1273"/>
    </location>
</feature>
<feature type="region of interest" description="Disordered" evidence="1">
    <location>
        <begin position="1642"/>
        <end position="1672"/>
    </location>
</feature>
<keyword evidence="3" id="KW-1185">Reference proteome</keyword>
<feature type="compositionally biased region" description="Low complexity" evidence="1">
    <location>
        <begin position="1401"/>
        <end position="1413"/>
    </location>
</feature>
<feature type="compositionally biased region" description="Low complexity" evidence="1">
    <location>
        <begin position="16"/>
        <end position="32"/>
    </location>
</feature>
<feature type="compositionally biased region" description="Low complexity" evidence="1">
    <location>
        <begin position="1643"/>
        <end position="1652"/>
    </location>
</feature>
<feature type="compositionally biased region" description="Polar residues" evidence="1">
    <location>
        <begin position="201"/>
        <end position="215"/>
    </location>
</feature>
<feature type="region of interest" description="Disordered" evidence="1">
    <location>
        <begin position="1"/>
        <end position="215"/>
    </location>
</feature>
<feature type="region of interest" description="Disordered" evidence="1">
    <location>
        <begin position="917"/>
        <end position="975"/>
    </location>
</feature>
<feature type="region of interest" description="Disordered" evidence="1">
    <location>
        <begin position="1986"/>
        <end position="2007"/>
    </location>
</feature>
<dbReference type="EMBL" id="OAPG01000005">
    <property type="protein sequence ID" value="SNX83980.1"/>
    <property type="molecule type" value="Genomic_DNA"/>
</dbReference>
<comment type="caution">
    <text evidence="2">The sequence shown here is derived from an EMBL/GenBank/DDBJ whole genome shotgun (WGS) entry which is preliminary data.</text>
</comment>
<feature type="region of interest" description="Disordered" evidence="1">
    <location>
        <begin position="1827"/>
        <end position="1874"/>
    </location>
</feature>
<feature type="compositionally biased region" description="Low complexity" evidence="1">
    <location>
        <begin position="781"/>
        <end position="790"/>
    </location>
</feature>
<sequence length="2007" mass="211124">MQMASHPIQGVAAVRSSPSTSAAPTPSLSAPDTSHHLSSAQAHKFVPAPAPDQGMRFMANHHRQHNPHDPKLRPNSSFKSRRSSLLASVLKSKSKDHPRKSSTTPSRISAAPPTKPRASSAASTHHRFQSLPAPSSTISDQQPEAHTRHSSPSADTPTQQQRTKPHFSSLHPPTPSSHNLGHAAEIQPLHFRDSPPMASLPSPTHLTDRSASSCTFSHTKRSNFASVVAHLTSSSMENAIVIPNNLATLQAGSQAPPSTSISSDAVLANSAPAELTYALDTSQETQARLSSSTSDSAIPSAFPANIVHASSSHTNVPPSLVTRTTMSDTPCTAQLFSSSPETLRNAQSSPAPARQSSCQTPATAVSERDASEQRFERPAQGLPLSASVFVPSPQRFSSLGCRTAAPFSLNTDVSDPSALPRGLARDINEELDSPTSAERVGARAERRMSMLDFLAADPDADSACQLAQASLSAEDLPRSMQLATHSGHSITTLVPASTPLLEASRQLRIQAAAVSGKPLQPRKIDLCDHVRIKVEPLVDRLTMFGSMQSSSNYSLAGSVIVEVPKLQVQRLSAAASVLQDGTFGDHPAVHVQDLTVCFTGYSVYVDATGRFNAVKLAEVSQKLLGPQGFSCPVEMVETGEQPTSIEGPTANAASLKYETEFDLSIPGWLPASQRSRFGATFYCVQATGILGGQAILSALSGFDPFGKHGWQGPSSALSKSLESELDDSGTGTNVAQPKDGASSPPSSSLRAKSKNTWLNKTAKQLHLRTSKKSSGPDAEQSGSASISRRGSGSKESDKTSATENDPLFTKTTEVVHSLLPSGQHHITSECLSVLVQRCRDVVPVPVARLARLATSSQMMRADGTNPSLSQSMLALATLQDAPGAASHSETISASDLVGLSRPHLPISASAPVLLSSPESSANAVGSDAQPGLAPSPRIDANSRSFGADARAHARADARADATEHSTAPNAESETIFVMPRVPSAFDAPRDPAKLTAAASTLTSSATLPNLPSSMSRASSLLDSRLGNAASPPRTSSRSASAGRTSAPLRHFVHKPTLHLPPELGVAADPDAGGGLKFSLTLSLPSHVHVAGAKSDILSFGVQIEVGRTEGWDVLRKWGGLRLKDMDLVCLQTERHSSMPSRSFLSAFPIPPLPNQVDAAALPVVTPPRKLPPASAGSHQVAAEKRLRESYDRSLVLGHIKLANQGKAPHPIEHNVERIRTTIVGPPPFVLRKRDQEARKKIAEQAQQQKTKLSISSSNPAQRPSGVSSSPSQGSLGGSGTNTPNGTSQSAGIGSLRAAFAPTAQPNAVSRPSVMQPLPRALTRSNNSSSSSLRQAFSGANGSGAMQPALRPSAAGAASGSGTSPNGTGRSRRPIPFDLGTASETVRRAVPSDGLNEDEQTADASFADAIASSSHPGSQANRAAQRTNSDETMDPDATQTEVLRRVVPEASAARMGVTSSVTTRSRTQPAPAPRRSRFENAISRLSTFASSMLEQPNEASAEVPSQDARSNGANAAQIVGEAPQASLRATYAFAGDDGQGVDLTKGRVRMTINLPLVSSDLDAARKAGSAQLIPDFESPYVRIRHKLKVKLGFGLKTNVASGPDGKDWAQALVMCVPVRFTEAPPREVQEQFGPVRIVGADTQTSTSTAAPASDRNVATASGGGTAQADITSGPGLPAPFAEPLLPAYAQLFREDGSRLADEGEDLPRYPGRMSVVGEIDEDLAPAISSMDSRHEEESGVSAQAANNLSPVDEGFGSESDNISTAAGNETERGFRTELPRYQAASLPRLSSFAAAPTPMDRTTSLPGHRLLARTTASSVFGLRTSPSHPVLLSSNQSQSATSSAFAEKMTDAGGRPRVGSSAFDPLPTRPGMRPRSATTASLVTFSRIQPAEVLDEALVTSALDDEEDGMDGMQPSHTLESLNRHSQRRTGGVDGLTGNDEDDEEEGEEEEEMDEDDVDMMDGDAGSAELDSEMGHGMVQRMRVVSHRQELSGSDVDERVDYEVGTAL</sequence>
<feature type="compositionally biased region" description="Low complexity" evidence="1">
    <location>
        <begin position="1350"/>
        <end position="1368"/>
    </location>
</feature>
<feature type="compositionally biased region" description="Low complexity" evidence="1">
    <location>
        <begin position="1456"/>
        <end position="1466"/>
    </location>
</feature>
<name>A0AAJ4XKT9_9BASI</name>
<feature type="compositionally biased region" description="Polar residues" evidence="1">
    <location>
        <begin position="1757"/>
        <end position="1766"/>
    </location>
</feature>
<protein>
    <submittedName>
        <fullName evidence="2">Uncharacterized protein</fullName>
    </submittedName>
</protein>
<evidence type="ECO:0000256" key="1">
    <source>
        <dbReference type="SAM" id="MobiDB-lite"/>
    </source>
</evidence>
<feature type="region of interest" description="Disordered" evidence="1">
    <location>
        <begin position="1236"/>
        <end position="1476"/>
    </location>
</feature>
<feature type="compositionally biased region" description="Low complexity" evidence="1">
    <location>
        <begin position="346"/>
        <end position="357"/>
    </location>
</feature>